<keyword evidence="6" id="KW-1185">Reference proteome</keyword>
<feature type="compositionally biased region" description="Basic and acidic residues" evidence="3">
    <location>
        <begin position="242"/>
        <end position="265"/>
    </location>
</feature>
<gene>
    <name evidence="4" type="ORF">I206_04210</name>
    <name evidence="5" type="ORF">I206_104214</name>
</gene>
<dbReference type="EMBL" id="KI894011">
    <property type="protein sequence ID" value="OCF49687.1"/>
    <property type="molecule type" value="Genomic_DNA"/>
</dbReference>
<keyword evidence="2" id="KW-0175">Coiled coil</keyword>
<feature type="compositionally biased region" description="Acidic residues" evidence="3">
    <location>
        <begin position="380"/>
        <end position="398"/>
    </location>
</feature>
<dbReference type="STRING" id="1296096.A0A1B9I2D4"/>
<evidence type="ECO:0000313" key="6">
    <source>
        <dbReference type="Proteomes" id="UP000094020"/>
    </source>
</evidence>
<dbReference type="RefSeq" id="XP_019010906.1">
    <property type="nucleotide sequence ID" value="XM_019155948.1"/>
</dbReference>
<feature type="compositionally biased region" description="Basic and acidic residues" evidence="3">
    <location>
        <begin position="350"/>
        <end position="359"/>
    </location>
</feature>
<evidence type="ECO:0008006" key="7">
    <source>
        <dbReference type="Google" id="ProtNLM"/>
    </source>
</evidence>
<reference evidence="5" key="4">
    <citation type="submission" date="2024-02" db="EMBL/GenBank/DDBJ databases">
        <title>Comparative genomics of Cryptococcus and Kwoniella reveals pathogenesis evolution and contrasting modes of karyotype evolution via chromosome fusion or intercentromeric recombination.</title>
        <authorList>
            <person name="Coelho M.A."/>
            <person name="David-Palma M."/>
            <person name="Shea T."/>
            <person name="Bowers K."/>
            <person name="McGinley-Smith S."/>
            <person name="Mohammad A.W."/>
            <person name="Gnirke A."/>
            <person name="Yurkov A.M."/>
            <person name="Nowrousian M."/>
            <person name="Sun S."/>
            <person name="Cuomo C.A."/>
            <person name="Heitman J."/>
        </authorList>
    </citation>
    <scope>NUCLEOTIDE SEQUENCE</scope>
    <source>
        <strain evidence="5">CBS 10737</strain>
    </source>
</reference>
<name>A0A1B9I2D4_9TREE</name>
<dbReference type="OrthoDB" id="2576338at2759"/>
<dbReference type="Proteomes" id="UP000094020">
    <property type="component" value="Chromosome 5"/>
</dbReference>
<sequence length="438" mass="49168">MSEYQVRKARMLELQREKEEGLKRELAAKAAREKQIAKEAEELRKRQEAAAKEARRLELMRANEALNKKVGGQASKELEYNPFAEDARPPPSAIKPPVKPSPKAGPSRPVTSSKQSVPGPPASKPRNPGQPRKARAQSNSPPPLGRKEKAAKAFAQSAKKSAGDSLFSVRNLVESREIPPAPINGPPSRPRQIYNNPSSIPIHGLGMSNGLKRDLDTKNIYAKTPKSTREYLSNQAKLEGMRKLCPDRETRDRRSIEEIQRDIKAKRGLSANGSGYLTPPVKSPLNKGKERLPPVQSKPNGTSQPRSINPPRPTKPPKRKPSSSSSETDSSDDARRRKYGRRSRSPPIKLNEHSSHMDIRSTIQDLFRRPGARPTRYQDEFSDSGSEDMEAGLTDVEEEERRAARIARREDELAELEEKRHREEKLKKKREAERRAKG</sequence>
<dbReference type="SMART" id="SM00784">
    <property type="entry name" value="SPT2"/>
    <property type="match status" value="1"/>
</dbReference>
<dbReference type="GeneID" id="30172579"/>
<protein>
    <recommendedName>
        <fullName evidence="7">Protein SPT2</fullName>
    </recommendedName>
</protein>
<reference evidence="4" key="1">
    <citation type="submission" date="2013-07" db="EMBL/GenBank/DDBJ databases">
        <title>The Genome Sequence of Cryptococcus pinus CBS10737.</title>
        <authorList>
            <consortium name="The Broad Institute Genome Sequencing Platform"/>
            <person name="Cuomo C."/>
            <person name="Litvintseva A."/>
            <person name="Chen Y."/>
            <person name="Heitman J."/>
            <person name="Sun S."/>
            <person name="Springer D."/>
            <person name="Dromer F."/>
            <person name="Young S.K."/>
            <person name="Zeng Q."/>
            <person name="Gargeya S."/>
            <person name="Fitzgerald M."/>
            <person name="Abouelleil A."/>
            <person name="Alvarado L."/>
            <person name="Berlin A.M."/>
            <person name="Chapman S.B."/>
            <person name="Dewar J."/>
            <person name="Goldberg J."/>
            <person name="Griggs A."/>
            <person name="Gujja S."/>
            <person name="Hansen M."/>
            <person name="Howarth C."/>
            <person name="Imamovic A."/>
            <person name="Larimer J."/>
            <person name="McCowan C."/>
            <person name="Murphy C."/>
            <person name="Pearson M."/>
            <person name="Priest M."/>
            <person name="Roberts A."/>
            <person name="Saif S."/>
            <person name="Shea T."/>
            <person name="Sykes S."/>
            <person name="Wortman J."/>
            <person name="Nusbaum C."/>
            <person name="Birren B."/>
        </authorList>
    </citation>
    <scope>NUCLEOTIDE SEQUENCE [LARGE SCALE GENOMIC DNA]</scope>
    <source>
        <strain evidence="4">CBS 10737</strain>
    </source>
</reference>
<accession>A0A1B9I2D4</accession>
<evidence type="ECO:0000256" key="2">
    <source>
        <dbReference type="ARBA" id="ARBA00023054"/>
    </source>
</evidence>
<evidence type="ECO:0000313" key="4">
    <source>
        <dbReference type="EMBL" id="OCF49687.1"/>
    </source>
</evidence>
<feature type="region of interest" description="Disordered" evidence="3">
    <location>
        <begin position="242"/>
        <end position="438"/>
    </location>
</feature>
<evidence type="ECO:0000256" key="1">
    <source>
        <dbReference type="ARBA" id="ARBA00006461"/>
    </source>
</evidence>
<feature type="compositionally biased region" description="Pro residues" evidence="3">
    <location>
        <begin position="179"/>
        <end position="189"/>
    </location>
</feature>
<reference evidence="4" key="3">
    <citation type="submission" date="2016-07" db="EMBL/GenBank/DDBJ databases">
        <title>Evolution of pathogenesis and genome organization in the Tremellales.</title>
        <authorList>
            <person name="Cuomo C."/>
            <person name="Litvintseva A."/>
            <person name="Heitman J."/>
            <person name="Chen Y."/>
            <person name="Sun S."/>
            <person name="Springer D."/>
            <person name="Dromer F."/>
            <person name="Young S."/>
            <person name="Zeng Q."/>
            <person name="Chapman S."/>
            <person name="Gujja S."/>
            <person name="Saif S."/>
            <person name="Birren B."/>
        </authorList>
    </citation>
    <scope>NUCLEOTIDE SEQUENCE</scope>
    <source>
        <strain evidence="4">CBS 10737</strain>
    </source>
</reference>
<feature type="compositionally biased region" description="Pro residues" evidence="3">
    <location>
        <begin position="89"/>
        <end position="100"/>
    </location>
</feature>
<evidence type="ECO:0000313" key="5">
    <source>
        <dbReference type="EMBL" id="WWC70264.1"/>
    </source>
</evidence>
<proteinExistence type="inferred from homology"/>
<evidence type="ECO:0000256" key="3">
    <source>
        <dbReference type="SAM" id="MobiDB-lite"/>
    </source>
</evidence>
<organism evidence="4">
    <name type="scientific">Kwoniella pini CBS 10737</name>
    <dbReference type="NCBI Taxonomy" id="1296096"/>
    <lineage>
        <taxon>Eukaryota</taxon>
        <taxon>Fungi</taxon>
        <taxon>Dikarya</taxon>
        <taxon>Basidiomycota</taxon>
        <taxon>Agaricomycotina</taxon>
        <taxon>Tremellomycetes</taxon>
        <taxon>Tremellales</taxon>
        <taxon>Cryptococcaceae</taxon>
        <taxon>Kwoniella</taxon>
    </lineage>
</organism>
<dbReference type="EMBL" id="CP144523">
    <property type="protein sequence ID" value="WWC70264.1"/>
    <property type="molecule type" value="Genomic_DNA"/>
</dbReference>
<comment type="similarity">
    <text evidence="1">Belongs to the SPT2 family.</text>
</comment>
<dbReference type="Pfam" id="PF08243">
    <property type="entry name" value="SPT2"/>
    <property type="match status" value="1"/>
</dbReference>
<reference evidence="5" key="2">
    <citation type="submission" date="2013-07" db="EMBL/GenBank/DDBJ databases">
        <authorList>
            <consortium name="The Broad Institute Genome Sequencing Platform"/>
            <person name="Cuomo C."/>
            <person name="Litvintseva A."/>
            <person name="Chen Y."/>
            <person name="Heitman J."/>
            <person name="Sun S."/>
            <person name="Springer D."/>
            <person name="Dromer F."/>
            <person name="Young S.K."/>
            <person name="Zeng Q."/>
            <person name="Gargeya S."/>
            <person name="Fitzgerald M."/>
            <person name="Abouelleil A."/>
            <person name="Alvarado L."/>
            <person name="Berlin A.M."/>
            <person name="Chapman S.B."/>
            <person name="Dewar J."/>
            <person name="Goldberg J."/>
            <person name="Griggs A."/>
            <person name="Gujja S."/>
            <person name="Hansen M."/>
            <person name="Howarth C."/>
            <person name="Imamovic A."/>
            <person name="Larimer J."/>
            <person name="McCowan C."/>
            <person name="Murphy C."/>
            <person name="Pearson M."/>
            <person name="Priest M."/>
            <person name="Roberts A."/>
            <person name="Saif S."/>
            <person name="Shea T."/>
            <person name="Sykes S."/>
            <person name="Wortman J."/>
            <person name="Nusbaum C."/>
            <person name="Birren B."/>
        </authorList>
    </citation>
    <scope>NUCLEOTIDE SEQUENCE</scope>
    <source>
        <strain evidence="5">CBS 10737</strain>
    </source>
</reference>
<feature type="region of interest" description="Disordered" evidence="3">
    <location>
        <begin position="65"/>
        <end position="212"/>
    </location>
</feature>
<dbReference type="AlphaFoldDB" id="A0A1B9I2D4"/>
<dbReference type="KEGG" id="kpin:30172579"/>
<feature type="compositionally biased region" description="Basic and acidic residues" evidence="3">
    <location>
        <begin position="399"/>
        <end position="438"/>
    </location>
</feature>
<dbReference type="InterPro" id="IPR013256">
    <property type="entry name" value="Chromatin_SPT2"/>
</dbReference>